<dbReference type="GO" id="GO:0052621">
    <property type="term" value="F:diguanylate cyclase activity"/>
    <property type="evidence" value="ECO:0007669"/>
    <property type="project" value="UniProtKB-EC"/>
</dbReference>
<dbReference type="GO" id="GO:1902201">
    <property type="term" value="P:negative regulation of bacterial-type flagellum-dependent cell motility"/>
    <property type="evidence" value="ECO:0007669"/>
    <property type="project" value="TreeGrafter"/>
</dbReference>
<dbReference type="CDD" id="cd01949">
    <property type="entry name" value="GGDEF"/>
    <property type="match status" value="1"/>
</dbReference>
<dbReference type="Pfam" id="PF00990">
    <property type="entry name" value="GGDEF"/>
    <property type="match status" value="1"/>
</dbReference>
<comment type="catalytic activity">
    <reaction evidence="2">
        <text>2 GTP = 3',3'-c-di-GMP + 2 diphosphate</text>
        <dbReference type="Rhea" id="RHEA:24898"/>
        <dbReference type="ChEBI" id="CHEBI:33019"/>
        <dbReference type="ChEBI" id="CHEBI:37565"/>
        <dbReference type="ChEBI" id="CHEBI:58805"/>
        <dbReference type="EC" id="2.7.7.65"/>
    </reaction>
</comment>
<dbReference type="FunFam" id="3.30.70.270:FF:000001">
    <property type="entry name" value="Diguanylate cyclase domain protein"/>
    <property type="match status" value="1"/>
</dbReference>
<evidence type="ECO:0000256" key="3">
    <source>
        <dbReference type="PROSITE-ProRule" id="PRU00169"/>
    </source>
</evidence>
<feature type="modified residue" description="4-aspartylphosphate" evidence="3">
    <location>
        <position position="90"/>
    </location>
</feature>
<evidence type="ECO:0000256" key="2">
    <source>
        <dbReference type="ARBA" id="ARBA00034247"/>
    </source>
</evidence>
<gene>
    <name evidence="6" type="ORF">BDD18_2899</name>
</gene>
<dbReference type="SMART" id="SM00267">
    <property type="entry name" value="GGDEF"/>
    <property type="match status" value="1"/>
</dbReference>
<dbReference type="Gene3D" id="3.40.50.2300">
    <property type="match status" value="1"/>
</dbReference>
<evidence type="ECO:0000313" key="7">
    <source>
        <dbReference type="Proteomes" id="UP000316993"/>
    </source>
</evidence>
<dbReference type="InterPro" id="IPR043128">
    <property type="entry name" value="Rev_trsase/Diguanyl_cyclase"/>
</dbReference>
<dbReference type="Gene3D" id="3.30.70.270">
    <property type="match status" value="1"/>
</dbReference>
<keyword evidence="3" id="KW-0597">Phosphoprotein</keyword>
<accession>A0A543LA70</accession>
<feature type="domain" description="Response regulatory" evidence="4">
    <location>
        <begin position="40"/>
        <end position="157"/>
    </location>
</feature>
<dbReference type="NCBIfam" id="TIGR00254">
    <property type="entry name" value="GGDEF"/>
    <property type="match status" value="1"/>
</dbReference>
<dbReference type="GO" id="GO:0005886">
    <property type="term" value="C:plasma membrane"/>
    <property type="evidence" value="ECO:0007669"/>
    <property type="project" value="TreeGrafter"/>
</dbReference>
<dbReference type="Proteomes" id="UP000316993">
    <property type="component" value="Unassembled WGS sequence"/>
</dbReference>
<dbReference type="PANTHER" id="PTHR45138">
    <property type="entry name" value="REGULATORY COMPONENTS OF SENSORY TRANSDUCTION SYSTEM"/>
    <property type="match status" value="1"/>
</dbReference>
<dbReference type="SUPFAM" id="SSF55073">
    <property type="entry name" value="Nucleotide cyclase"/>
    <property type="match status" value="1"/>
</dbReference>
<dbReference type="EMBL" id="VFPV01000002">
    <property type="protein sequence ID" value="TQN04182.1"/>
    <property type="molecule type" value="Genomic_DNA"/>
</dbReference>
<dbReference type="GO" id="GO:0043709">
    <property type="term" value="P:cell adhesion involved in single-species biofilm formation"/>
    <property type="evidence" value="ECO:0007669"/>
    <property type="project" value="TreeGrafter"/>
</dbReference>
<evidence type="ECO:0000259" key="5">
    <source>
        <dbReference type="PROSITE" id="PS50887"/>
    </source>
</evidence>
<dbReference type="AlphaFoldDB" id="A0A543LA70"/>
<dbReference type="Pfam" id="PF00072">
    <property type="entry name" value="Response_reg"/>
    <property type="match status" value="1"/>
</dbReference>
<dbReference type="SUPFAM" id="SSF52172">
    <property type="entry name" value="CheY-like"/>
    <property type="match status" value="1"/>
</dbReference>
<dbReference type="PANTHER" id="PTHR45138:SF9">
    <property type="entry name" value="DIGUANYLATE CYCLASE DGCM-RELATED"/>
    <property type="match status" value="1"/>
</dbReference>
<name>A0A543LA70_9BURK</name>
<sequence length="362" mass="40273">MNENRADAVGGRGSQTQNWGVTLGVNTGQTMAILQNTDLRILVVDDQESVRSHLSHELLRMGVEQVLEAASAEEALAAFEQHQPDLVLLDILMPGNNGYWIAERIRDLEDGRWTPIIFLTGMDRDEDLWEGIRAGGDDYLVKPVRATVLAAKIRAMQRLLTMQRRLVTVTEELYEANRQLNSLIERDALTGLVNRRGFDRVLHEQIRLARRESKPLTLMMCDIDFFKQYNDNLGHPEGDKCLKAVANMLARTCQRPGDLACRVGGEEFALILPNTPRSGAMMFARALTELLASGKLPHPASPVSPYVTVSGGITTCVPDESTTSMGMVTRADEALYAAKALGRNHFFSYELQVTAKDHLAQR</sequence>
<dbReference type="EC" id="2.7.7.65" evidence="1"/>
<proteinExistence type="predicted"/>
<reference evidence="6 7" key="1">
    <citation type="submission" date="2019-06" db="EMBL/GenBank/DDBJ databases">
        <title>Genomic Encyclopedia of Archaeal and Bacterial Type Strains, Phase II (KMG-II): from individual species to whole genera.</title>
        <authorList>
            <person name="Goeker M."/>
        </authorList>
    </citation>
    <scope>NUCLEOTIDE SEQUENCE [LARGE SCALE GENOMIC DNA]</scope>
    <source>
        <strain evidence="6 7">DSM 7270</strain>
    </source>
</reference>
<dbReference type="GO" id="GO:0000160">
    <property type="term" value="P:phosphorelay signal transduction system"/>
    <property type="evidence" value="ECO:0007669"/>
    <property type="project" value="InterPro"/>
</dbReference>
<evidence type="ECO:0000256" key="1">
    <source>
        <dbReference type="ARBA" id="ARBA00012528"/>
    </source>
</evidence>
<dbReference type="PROSITE" id="PS50110">
    <property type="entry name" value="RESPONSE_REGULATORY"/>
    <property type="match status" value="1"/>
</dbReference>
<dbReference type="InterPro" id="IPR000160">
    <property type="entry name" value="GGDEF_dom"/>
</dbReference>
<protein>
    <recommendedName>
        <fullName evidence="1">diguanylate cyclase</fullName>
        <ecNumber evidence="1">2.7.7.65</ecNumber>
    </recommendedName>
</protein>
<evidence type="ECO:0000259" key="4">
    <source>
        <dbReference type="PROSITE" id="PS50110"/>
    </source>
</evidence>
<dbReference type="InterPro" id="IPR011006">
    <property type="entry name" value="CheY-like_superfamily"/>
</dbReference>
<organism evidence="6 7">
    <name type="scientific">Acidovorax temperans</name>
    <dbReference type="NCBI Taxonomy" id="80878"/>
    <lineage>
        <taxon>Bacteria</taxon>
        <taxon>Pseudomonadati</taxon>
        <taxon>Pseudomonadota</taxon>
        <taxon>Betaproteobacteria</taxon>
        <taxon>Burkholderiales</taxon>
        <taxon>Comamonadaceae</taxon>
        <taxon>Acidovorax</taxon>
    </lineage>
</organism>
<comment type="caution">
    <text evidence="6">The sequence shown here is derived from an EMBL/GenBank/DDBJ whole genome shotgun (WGS) entry which is preliminary data.</text>
</comment>
<dbReference type="SMART" id="SM00448">
    <property type="entry name" value="REC"/>
    <property type="match status" value="1"/>
</dbReference>
<dbReference type="PROSITE" id="PS50887">
    <property type="entry name" value="GGDEF"/>
    <property type="match status" value="1"/>
</dbReference>
<dbReference type="InterPro" id="IPR050469">
    <property type="entry name" value="Diguanylate_Cyclase"/>
</dbReference>
<feature type="domain" description="GGDEF" evidence="5">
    <location>
        <begin position="214"/>
        <end position="351"/>
    </location>
</feature>
<dbReference type="InterPro" id="IPR029787">
    <property type="entry name" value="Nucleotide_cyclase"/>
</dbReference>
<evidence type="ECO:0000313" key="6">
    <source>
        <dbReference type="EMBL" id="TQN04182.1"/>
    </source>
</evidence>
<dbReference type="InterPro" id="IPR001789">
    <property type="entry name" value="Sig_transdc_resp-reg_receiver"/>
</dbReference>